<sequence length="161" mass="17231">MSNNIITPVGRIVQGDAFKPNTTNQLGQPLVDKHGQPRVDFFMALAVEKNNPDWPDFKAELDQVAAAAWPGGQSLAPNFSFKIADGDGFDDHGKPNNAKEGFAGCWVLKASNGFAPQRVTTGGVSVINEGTGMLKRGDFARFVVTSSGNNNPQKPGIYINL</sequence>
<accession>X1F615</accession>
<protein>
    <submittedName>
        <fullName evidence="1">Uncharacterized protein</fullName>
    </submittedName>
</protein>
<name>X1F615_9ZZZZ</name>
<reference evidence="1" key="1">
    <citation type="journal article" date="2014" name="Front. Microbiol.">
        <title>High frequency of phylogenetically diverse reductive dehalogenase-homologous genes in deep subseafloor sedimentary metagenomes.</title>
        <authorList>
            <person name="Kawai M."/>
            <person name="Futagami T."/>
            <person name="Toyoda A."/>
            <person name="Takaki Y."/>
            <person name="Nishi S."/>
            <person name="Hori S."/>
            <person name="Arai W."/>
            <person name="Tsubouchi T."/>
            <person name="Morono Y."/>
            <person name="Uchiyama I."/>
            <person name="Ito T."/>
            <person name="Fujiyama A."/>
            <person name="Inagaki F."/>
            <person name="Takami H."/>
        </authorList>
    </citation>
    <scope>NUCLEOTIDE SEQUENCE</scope>
    <source>
        <strain evidence="1">Expedition CK06-06</strain>
    </source>
</reference>
<gene>
    <name evidence="1" type="ORF">S01H4_62111</name>
</gene>
<dbReference type="EMBL" id="BART01036987">
    <property type="protein sequence ID" value="GAH16243.1"/>
    <property type="molecule type" value="Genomic_DNA"/>
</dbReference>
<organism evidence="1">
    <name type="scientific">marine sediment metagenome</name>
    <dbReference type="NCBI Taxonomy" id="412755"/>
    <lineage>
        <taxon>unclassified sequences</taxon>
        <taxon>metagenomes</taxon>
        <taxon>ecological metagenomes</taxon>
    </lineage>
</organism>
<comment type="caution">
    <text evidence="1">The sequence shown here is derived from an EMBL/GenBank/DDBJ whole genome shotgun (WGS) entry which is preliminary data.</text>
</comment>
<dbReference type="AlphaFoldDB" id="X1F615"/>
<dbReference type="Gene3D" id="2.40.50.140">
    <property type="entry name" value="Nucleic acid-binding proteins"/>
    <property type="match status" value="1"/>
</dbReference>
<evidence type="ECO:0000313" key="1">
    <source>
        <dbReference type="EMBL" id="GAH16243.1"/>
    </source>
</evidence>
<proteinExistence type="predicted"/>
<feature type="non-terminal residue" evidence="1">
    <location>
        <position position="161"/>
    </location>
</feature>
<dbReference type="InterPro" id="IPR012340">
    <property type="entry name" value="NA-bd_OB-fold"/>
</dbReference>